<feature type="coiled-coil region" evidence="3">
    <location>
        <begin position="866"/>
        <end position="960"/>
    </location>
</feature>
<evidence type="ECO:0000256" key="2">
    <source>
        <dbReference type="ARBA" id="ARBA00023054"/>
    </source>
</evidence>
<dbReference type="GO" id="GO:0005829">
    <property type="term" value="C:cytosol"/>
    <property type="evidence" value="ECO:0007669"/>
    <property type="project" value="TreeGrafter"/>
</dbReference>
<dbReference type="AlphaFoldDB" id="A0AAD8YTE9"/>
<evidence type="ECO:0000313" key="6">
    <source>
        <dbReference type="Proteomes" id="UP001239994"/>
    </source>
</evidence>
<dbReference type="InterPro" id="IPR018477">
    <property type="entry name" value="BICD"/>
</dbReference>
<gene>
    <name evidence="5" type="ORF">P4O66_017277</name>
</gene>
<comment type="caution">
    <text evidence="5">The sequence shown here is derived from an EMBL/GenBank/DDBJ whole genome shotgun (WGS) entry which is preliminary data.</text>
</comment>
<name>A0AAD8YTE9_9TELE</name>
<dbReference type="Gene3D" id="6.10.250.2470">
    <property type="match status" value="1"/>
</dbReference>
<proteinExistence type="inferred from homology"/>
<feature type="coiled-coil region" evidence="3">
    <location>
        <begin position="290"/>
        <end position="404"/>
    </location>
</feature>
<comment type="similarity">
    <text evidence="1">Belongs to the BicD family.</text>
</comment>
<protein>
    <recommendedName>
        <fullName evidence="7">BICD cargo adaptor 2</fullName>
    </recommendedName>
</protein>
<dbReference type="GO" id="GO:0072393">
    <property type="term" value="P:microtubule anchoring at microtubule organizing center"/>
    <property type="evidence" value="ECO:0007669"/>
    <property type="project" value="TreeGrafter"/>
</dbReference>
<dbReference type="PANTHER" id="PTHR31233">
    <property type="entry name" value="BICAUDAL D FAMILY MEMBER"/>
    <property type="match status" value="1"/>
</dbReference>
<organism evidence="5 6">
    <name type="scientific">Electrophorus voltai</name>
    <dbReference type="NCBI Taxonomy" id="2609070"/>
    <lineage>
        <taxon>Eukaryota</taxon>
        <taxon>Metazoa</taxon>
        <taxon>Chordata</taxon>
        <taxon>Craniata</taxon>
        <taxon>Vertebrata</taxon>
        <taxon>Euteleostomi</taxon>
        <taxon>Actinopterygii</taxon>
        <taxon>Neopterygii</taxon>
        <taxon>Teleostei</taxon>
        <taxon>Ostariophysi</taxon>
        <taxon>Gymnotiformes</taxon>
        <taxon>Gymnotoidei</taxon>
        <taxon>Gymnotidae</taxon>
        <taxon>Electrophorus</taxon>
    </lineage>
</organism>
<dbReference type="GO" id="GO:0008093">
    <property type="term" value="F:cytoskeletal anchor activity"/>
    <property type="evidence" value="ECO:0007669"/>
    <property type="project" value="InterPro"/>
</dbReference>
<feature type="compositionally biased region" description="Basic and acidic residues" evidence="4">
    <location>
        <begin position="588"/>
        <end position="607"/>
    </location>
</feature>
<dbReference type="Pfam" id="PF09730">
    <property type="entry name" value="BicD"/>
    <property type="match status" value="2"/>
</dbReference>
<dbReference type="GO" id="GO:0034452">
    <property type="term" value="F:dynactin binding"/>
    <property type="evidence" value="ECO:0007669"/>
    <property type="project" value="TreeGrafter"/>
</dbReference>
<evidence type="ECO:0000256" key="4">
    <source>
        <dbReference type="SAM" id="MobiDB-lite"/>
    </source>
</evidence>
<reference evidence="5" key="1">
    <citation type="submission" date="2023-03" db="EMBL/GenBank/DDBJ databases">
        <title>Electrophorus voltai genome.</title>
        <authorList>
            <person name="Bian C."/>
        </authorList>
    </citation>
    <scope>NUCLEOTIDE SEQUENCE</scope>
    <source>
        <strain evidence="5">CB-2022</strain>
        <tissue evidence="5">Muscle</tissue>
    </source>
</reference>
<dbReference type="GO" id="GO:0070840">
    <property type="term" value="F:dynein complex binding"/>
    <property type="evidence" value="ECO:0007669"/>
    <property type="project" value="InterPro"/>
</dbReference>
<feature type="region of interest" description="Disordered" evidence="4">
    <location>
        <begin position="978"/>
        <end position="1017"/>
    </location>
</feature>
<dbReference type="Proteomes" id="UP001239994">
    <property type="component" value="Unassembled WGS sequence"/>
</dbReference>
<feature type="region of interest" description="Disordered" evidence="4">
    <location>
        <begin position="1"/>
        <end position="36"/>
    </location>
</feature>
<evidence type="ECO:0008006" key="7">
    <source>
        <dbReference type="Google" id="ProtNLM"/>
    </source>
</evidence>
<keyword evidence="2 3" id="KW-0175">Coiled coil</keyword>
<feature type="compositionally biased region" description="Polar residues" evidence="4">
    <location>
        <begin position="182"/>
        <end position="191"/>
    </location>
</feature>
<feature type="region of interest" description="Disordered" evidence="4">
    <location>
        <begin position="156"/>
        <end position="200"/>
    </location>
</feature>
<feature type="compositionally biased region" description="Polar residues" evidence="4">
    <location>
        <begin position="986"/>
        <end position="1009"/>
    </location>
</feature>
<dbReference type="GO" id="GO:0005794">
    <property type="term" value="C:Golgi apparatus"/>
    <property type="evidence" value="ECO:0007669"/>
    <property type="project" value="TreeGrafter"/>
</dbReference>
<keyword evidence="6" id="KW-1185">Reference proteome</keyword>
<feature type="coiled-coil region" evidence="3">
    <location>
        <begin position="62"/>
        <end position="96"/>
    </location>
</feature>
<evidence type="ECO:0000256" key="3">
    <source>
        <dbReference type="SAM" id="Coils"/>
    </source>
</evidence>
<accession>A0AAD8YTE9</accession>
<feature type="compositionally biased region" description="Polar residues" evidence="4">
    <location>
        <begin position="158"/>
        <end position="168"/>
    </location>
</feature>
<evidence type="ECO:0000313" key="5">
    <source>
        <dbReference type="EMBL" id="KAK1786895.1"/>
    </source>
</evidence>
<sequence>MDSPSGFAVPVQAEAPSPPRKMSVEGMRVTGAGPEGMRAELERLSRELSETTREKIQAAEYGLAVLEEKQALQQQYDELELEYETVRQEMDQLKEERGSCLDPRVVQLGQGPLVGSRLTFVALCPMPSNSVVMPLSSGNLSKSQSRAFDGGFAKAQRDASTYPQSSEAQECRGDEGACTLPRGTTASSTPLSEDPRPASRLLTPPSLPAIVFLLLPVYLSKALWAFGQAHSNQRKVAADGESREESLLQESACKEAYYEQRVQELQTEIRQTRVALCNAQAESERLSTVAQELRENSQMVELQRSRLRDDIKEYKFREARLLQDYSELEEENITLQKHVSVLKQGQVEFEGLKHEIRRLEEDTQFLNSQLEDAIRLKEIAERQLGEALETIKTEREQKAALRKELSHYMSIGDSMYHNPLNISLDGLKFGEDAMTEPNNDDPVNGYENSFDKIPSGEDDNRVSTPKKSARLQPAPSLVDDLLSELNISEIQKLKQQLVQVMANTGSTSQPTMFQLFSHGEKTDGLRILCLQPRPVLPRQVEREKVSLVSTLQDSQKQLEQANGALSEEHEKVSRLTENLNAIRKLQASKERRSALDEEKERDSREDGDYYEVDINGPEILECKYKVVVSEAAQLKEELKTVRMEYSSCQSQYEEERARLEGQVTALVSKLSTLEHSSRVEREQLARVEKELRRASEVAGETQGSLSVAQDELATFSEELANLYHHVCMCNNETPNRVMLDYYREGKGGVAGRASPEGRGRRSPVLLTCGLFPTAEPEAPALGSPLPSPVADPRKEPMNIYNLVAIIRDQIRHLQLAVDRTTELSRQRVAAMELGPGADRDQEASLEEILKLKSLLSTKREQIATLRTVLKANKQTAEVALANLKSKYENEKAMVTETMMKLRNELKALKEDAATFSSLRAMFATRCDEYVTQLDEMQRQLAAAEDEKKTLNSLLRMAIQQKLALTQRLEDLEFDHEQCRRGGANGRNKSTSSRGRSTQNTAHSNVSPPLTATCGGRGEPNSLLGTPVVFCSEKYKIYCD</sequence>
<evidence type="ECO:0000256" key="1">
    <source>
        <dbReference type="ARBA" id="ARBA00010061"/>
    </source>
</evidence>
<dbReference type="EMBL" id="JAROKS010000024">
    <property type="protein sequence ID" value="KAK1786895.1"/>
    <property type="molecule type" value="Genomic_DNA"/>
</dbReference>
<feature type="region of interest" description="Disordered" evidence="4">
    <location>
        <begin position="433"/>
        <end position="472"/>
    </location>
</feature>
<feature type="region of interest" description="Disordered" evidence="4">
    <location>
        <begin position="588"/>
        <end position="610"/>
    </location>
</feature>
<dbReference type="PANTHER" id="PTHR31233:SF7">
    <property type="entry name" value="PROTEIN BICAUDAL D HOMOLOG 2"/>
    <property type="match status" value="1"/>
</dbReference>
<dbReference type="GO" id="GO:0070507">
    <property type="term" value="P:regulation of microtubule cytoskeleton organization"/>
    <property type="evidence" value="ECO:0007669"/>
    <property type="project" value="TreeGrafter"/>
</dbReference>